<dbReference type="SUPFAM" id="SSF51445">
    <property type="entry name" value="(Trans)glycosidases"/>
    <property type="match status" value="1"/>
</dbReference>
<dbReference type="PANTHER" id="PTHR30480:SF13">
    <property type="entry name" value="BETA-HEXOSAMINIDASE"/>
    <property type="match status" value="1"/>
</dbReference>
<dbReference type="Proteomes" id="UP000245412">
    <property type="component" value="Unassembled WGS sequence"/>
</dbReference>
<evidence type="ECO:0000256" key="1">
    <source>
        <dbReference type="ARBA" id="ARBA00001231"/>
    </source>
</evidence>
<feature type="chain" id="PRO_5044490201" description="beta-N-acetylhexosaminidase" evidence="7">
    <location>
        <begin position="26"/>
        <end position="437"/>
    </location>
</feature>
<dbReference type="InterPro" id="IPR050226">
    <property type="entry name" value="NagZ_Beta-hexosaminidase"/>
</dbReference>
<proteinExistence type="inferred from homology"/>
<protein>
    <recommendedName>
        <fullName evidence="3">beta-N-acetylhexosaminidase</fullName>
        <ecNumber evidence="3">3.2.1.52</ecNumber>
    </recommendedName>
</protein>
<dbReference type="EC" id="3.2.1.52" evidence="3"/>
<dbReference type="InterPro" id="IPR017853">
    <property type="entry name" value="GH"/>
</dbReference>
<evidence type="ECO:0000256" key="4">
    <source>
        <dbReference type="ARBA" id="ARBA00022801"/>
    </source>
</evidence>
<dbReference type="Gene3D" id="3.20.20.300">
    <property type="entry name" value="Glycoside hydrolase, family 3, N-terminal domain"/>
    <property type="match status" value="1"/>
</dbReference>
<feature type="signal peptide" evidence="7">
    <location>
        <begin position="1"/>
        <end position="25"/>
    </location>
</feature>
<accession>A0AB73T0N7</accession>
<evidence type="ECO:0000259" key="8">
    <source>
        <dbReference type="Pfam" id="PF00933"/>
    </source>
</evidence>
<dbReference type="GO" id="GO:0009254">
    <property type="term" value="P:peptidoglycan turnover"/>
    <property type="evidence" value="ECO:0007669"/>
    <property type="project" value="TreeGrafter"/>
</dbReference>
<keyword evidence="7" id="KW-0732">Signal</keyword>
<dbReference type="EMBL" id="QGGY01000012">
    <property type="protein sequence ID" value="PWJ73492.1"/>
    <property type="molecule type" value="Genomic_DNA"/>
</dbReference>
<dbReference type="PROSITE" id="PS51257">
    <property type="entry name" value="PROKAR_LIPOPROTEIN"/>
    <property type="match status" value="1"/>
</dbReference>
<evidence type="ECO:0000256" key="2">
    <source>
        <dbReference type="ARBA" id="ARBA00005336"/>
    </source>
</evidence>
<dbReference type="RefSeq" id="WP_257497539.1">
    <property type="nucleotide sequence ID" value="NZ_JANKBI010000013.1"/>
</dbReference>
<comment type="similarity">
    <text evidence="2">Belongs to the glycosyl hydrolase 3 family.</text>
</comment>
<keyword evidence="5" id="KW-0326">Glycosidase</keyword>
<keyword evidence="4" id="KW-0378">Hydrolase</keyword>
<evidence type="ECO:0000256" key="5">
    <source>
        <dbReference type="ARBA" id="ARBA00023295"/>
    </source>
</evidence>
<comment type="caution">
    <text evidence="9">The sequence shown here is derived from an EMBL/GenBank/DDBJ whole genome shotgun (WGS) entry which is preliminary data.</text>
</comment>
<feature type="domain" description="Glycoside hydrolase family 3 N-terminal" evidence="8">
    <location>
        <begin position="99"/>
        <end position="429"/>
    </location>
</feature>
<comment type="catalytic activity">
    <reaction evidence="1">
        <text>Hydrolysis of terminal non-reducing N-acetyl-D-hexosamine residues in N-acetyl-beta-D-hexosaminides.</text>
        <dbReference type="EC" id="3.2.1.52"/>
    </reaction>
</comment>
<dbReference type="AlphaFoldDB" id="A0AB73T0N7"/>
<gene>
    <name evidence="9" type="ORF">C7383_11267</name>
</gene>
<evidence type="ECO:0000313" key="9">
    <source>
        <dbReference type="EMBL" id="PWJ73492.1"/>
    </source>
</evidence>
<evidence type="ECO:0000256" key="3">
    <source>
        <dbReference type="ARBA" id="ARBA00012663"/>
    </source>
</evidence>
<reference evidence="9 10" key="1">
    <citation type="submission" date="2018-05" db="EMBL/GenBank/DDBJ databases">
        <authorList>
            <person name="Goeker M."/>
            <person name="Huntemann M."/>
            <person name="Clum A."/>
            <person name="Pillay M."/>
            <person name="Palaniappan K."/>
            <person name="Varghese N."/>
            <person name="Mikhailova N."/>
            <person name="Stamatis D."/>
            <person name="Reddy T."/>
            <person name="Daum C."/>
            <person name="Shapiro N."/>
            <person name="Ivanova N."/>
            <person name="Kyrpides N."/>
            <person name="Woyke T."/>
        </authorList>
    </citation>
    <scope>NUCLEOTIDE SEQUENCE [LARGE SCALE GENOMIC DNA]</scope>
    <source>
        <strain evidence="9 10">DSM 26524</strain>
    </source>
</reference>
<name>A0AB73T0N7_9FIRM</name>
<dbReference type="Pfam" id="PF00933">
    <property type="entry name" value="Glyco_hydro_3"/>
    <property type="match status" value="1"/>
</dbReference>
<dbReference type="GO" id="GO:0004563">
    <property type="term" value="F:beta-N-acetylhexosaminidase activity"/>
    <property type="evidence" value="ECO:0007669"/>
    <property type="project" value="UniProtKB-EC"/>
</dbReference>
<organism evidence="9 10">
    <name type="scientific">Murimonas intestini</name>
    <dbReference type="NCBI Taxonomy" id="1337051"/>
    <lineage>
        <taxon>Bacteria</taxon>
        <taxon>Bacillati</taxon>
        <taxon>Bacillota</taxon>
        <taxon>Clostridia</taxon>
        <taxon>Lachnospirales</taxon>
        <taxon>Lachnospiraceae</taxon>
        <taxon>Murimonas</taxon>
    </lineage>
</organism>
<feature type="compositionally biased region" description="Polar residues" evidence="6">
    <location>
        <begin position="42"/>
        <end position="55"/>
    </location>
</feature>
<keyword evidence="10" id="KW-1185">Reference proteome</keyword>
<evidence type="ECO:0000256" key="6">
    <source>
        <dbReference type="SAM" id="MobiDB-lite"/>
    </source>
</evidence>
<evidence type="ECO:0000313" key="10">
    <source>
        <dbReference type="Proteomes" id="UP000245412"/>
    </source>
</evidence>
<dbReference type="GO" id="GO:0005975">
    <property type="term" value="P:carbohydrate metabolic process"/>
    <property type="evidence" value="ECO:0007669"/>
    <property type="project" value="InterPro"/>
</dbReference>
<evidence type="ECO:0000256" key="7">
    <source>
        <dbReference type="SAM" id="SignalP"/>
    </source>
</evidence>
<dbReference type="PANTHER" id="PTHR30480">
    <property type="entry name" value="BETA-HEXOSAMINIDASE-RELATED"/>
    <property type="match status" value="1"/>
</dbReference>
<dbReference type="InterPro" id="IPR036962">
    <property type="entry name" value="Glyco_hydro_3_N_sf"/>
</dbReference>
<feature type="region of interest" description="Disordered" evidence="6">
    <location>
        <begin position="36"/>
        <end position="85"/>
    </location>
</feature>
<dbReference type="InterPro" id="IPR001764">
    <property type="entry name" value="Glyco_hydro_3_N"/>
</dbReference>
<sequence length="437" mass="47055">MRQTRRFLLAVSLAAAITLSGCSLFGDSASDVTEKETAEKVIQNTEADTASGQDNTETESPDSWETQPVTETEKLQETNAPVQADSAREQAQHILLGMTLEEKVGQMFLVTPEMIDMYTDGSVISCNDSITENIQKYHLGGIVLFEGNILNRTQTAEMIAEFQSASDTGLFIGVDEEGGIVSRIGRNPEMDCTWFPNMREIGDTNDTSKAYEAGDTIGREIRELGFNLDFAPVADVATNPENTVIGDRAFSSDPQVAAAMVAQEIYGLHNNNVASSIKHFPGHGDTSTDSHTGFSATDQDLEGLRSTEFVPFKAGIGAGTDMVMVSHIAAPAVTGNNDPASLSFEMITGLLRDELGYDGVVITDSLQMGAITEYYTASEAVLASLNAGADIFLMPAYLGESYNAVLNAVQDGSIPESRIDESVMRILQVKINRNILS</sequence>